<keyword evidence="4" id="KW-0572">Peptidoglycan-anchor</keyword>
<evidence type="ECO:0000259" key="6">
    <source>
        <dbReference type="PROSITE" id="PS50847"/>
    </source>
</evidence>
<organism evidence="7 8">
    <name type="scientific">Ligilactobacillus faecis</name>
    <dbReference type="NCBI Taxonomy" id="762833"/>
    <lineage>
        <taxon>Bacteria</taxon>
        <taxon>Bacillati</taxon>
        <taxon>Bacillota</taxon>
        <taxon>Bacilli</taxon>
        <taxon>Lactobacillales</taxon>
        <taxon>Lactobacillaceae</taxon>
        <taxon>Ligilactobacillus</taxon>
    </lineage>
</organism>
<proteinExistence type="predicted"/>
<feature type="compositionally biased region" description="Basic and acidic residues" evidence="5">
    <location>
        <begin position="134"/>
        <end position="147"/>
    </location>
</feature>
<dbReference type="InterPro" id="IPR059115">
    <property type="entry name" value="Rib"/>
</dbReference>
<evidence type="ECO:0000256" key="2">
    <source>
        <dbReference type="ARBA" id="ARBA00022525"/>
    </source>
</evidence>
<evidence type="ECO:0000256" key="3">
    <source>
        <dbReference type="ARBA" id="ARBA00022729"/>
    </source>
</evidence>
<dbReference type="EMBL" id="JBCLUF010000043">
    <property type="protein sequence ID" value="MEY8663073.1"/>
    <property type="molecule type" value="Genomic_DNA"/>
</dbReference>
<keyword evidence="1" id="KW-0134">Cell wall</keyword>
<feature type="non-terminal residue" evidence="7">
    <location>
        <position position="1"/>
    </location>
</feature>
<evidence type="ECO:0000256" key="4">
    <source>
        <dbReference type="ARBA" id="ARBA00023088"/>
    </source>
</evidence>
<dbReference type="InterPro" id="IPR019931">
    <property type="entry name" value="LPXTG_anchor"/>
</dbReference>
<dbReference type="PROSITE" id="PS50847">
    <property type="entry name" value="GRAM_POS_ANCHORING"/>
    <property type="match status" value="1"/>
</dbReference>
<keyword evidence="2" id="KW-0964">Secreted</keyword>
<name>A0ABV4DT88_9LACO</name>
<feature type="compositionally biased region" description="Basic and acidic residues" evidence="5">
    <location>
        <begin position="58"/>
        <end position="78"/>
    </location>
</feature>
<feature type="region of interest" description="Disordered" evidence="5">
    <location>
        <begin position="1"/>
        <end position="88"/>
    </location>
</feature>
<reference evidence="7 8" key="1">
    <citation type="submission" date="2024-03" db="EMBL/GenBank/DDBJ databases">
        <title>Mouse gut bacterial collection (mGBC) of GemPharmatech.</title>
        <authorList>
            <person name="He Y."/>
            <person name="Dong L."/>
            <person name="Wu D."/>
            <person name="Gao X."/>
            <person name="Lin Z."/>
        </authorList>
    </citation>
    <scope>NUCLEOTIDE SEQUENCE [LARGE SCALE GENOMIC DNA]</scope>
    <source>
        <strain evidence="7 8">15-30</strain>
    </source>
</reference>
<dbReference type="Pfam" id="PF00746">
    <property type="entry name" value="Gram_pos_anchor"/>
    <property type="match status" value="1"/>
</dbReference>
<gene>
    <name evidence="7" type="ORF">AALT52_09375</name>
</gene>
<keyword evidence="8" id="KW-1185">Reference proteome</keyword>
<feature type="region of interest" description="Disordered" evidence="5">
    <location>
        <begin position="114"/>
        <end position="147"/>
    </location>
</feature>
<feature type="domain" description="Gram-positive cocci surface proteins LPxTG" evidence="6">
    <location>
        <begin position="313"/>
        <end position="351"/>
    </location>
</feature>
<comment type="caution">
    <text evidence="7">The sequence shown here is derived from an EMBL/GenBank/DDBJ whole genome shotgun (WGS) entry which is preliminary data.</text>
</comment>
<dbReference type="NCBIfam" id="TIGR02331">
    <property type="entry name" value="rib_alpha"/>
    <property type="match status" value="4"/>
</dbReference>
<feature type="compositionally biased region" description="Polar residues" evidence="5">
    <location>
        <begin position="299"/>
        <end position="322"/>
    </location>
</feature>
<feature type="compositionally biased region" description="Low complexity" evidence="5">
    <location>
        <begin position="285"/>
        <end position="298"/>
    </location>
</feature>
<dbReference type="Proteomes" id="UP001565236">
    <property type="component" value="Unassembled WGS sequence"/>
</dbReference>
<dbReference type="RefSeq" id="WP_369943101.1">
    <property type="nucleotide sequence ID" value="NZ_JBCLUF010000043.1"/>
</dbReference>
<feature type="region of interest" description="Disordered" evidence="5">
    <location>
        <begin position="268"/>
        <end position="322"/>
    </location>
</feature>
<dbReference type="Pfam" id="PF08428">
    <property type="entry name" value="Rib"/>
    <property type="match status" value="4"/>
</dbReference>
<evidence type="ECO:0000313" key="8">
    <source>
        <dbReference type="Proteomes" id="UP001565236"/>
    </source>
</evidence>
<evidence type="ECO:0000256" key="5">
    <source>
        <dbReference type="SAM" id="MobiDB-lite"/>
    </source>
</evidence>
<accession>A0ABV4DT88</accession>
<feature type="compositionally biased region" description="Polar residues" evidence="5">
    <location>
        <begin position="268"/>
        <end position="280"/>
    </location>
</feature>
<dbReference type="InterPro" id="IPR012706">
    <property type="entry name" value="Rib_alpha_Esp_rpt"/>
</dbReference>
<sequence>PVDTTTPGEKDGTIVVTYPDGSSEEVPVKVKVGTDADLYTPEGQDVKTGVGETPDPAEGIKNKGDLPEGTKYEWKEPIDTTTPGEKTGTIVVTYPDGSSEEVSVKVKVGTDADLYTPEGQDVKTGVGETPDPAEGIKNKGDLPEGTKYEWKEPIDTTTPGEKTGTIVVTYPDGSSEEVSVKVKVGTDADVYMPEGQPITVKPGETPDPAAGIKNKEELPEGTRFEWATTPDTSKVGMVTGVIKVIYPDGSFDLVETEIKVIAPEMMNEQQGSQDNPTQTMGMPETKAQAQTQTAITPTNMPTQNKMTNAEEQLPQTGDVSSQKTSTLGTVLLALAGLLGLGAASDRKKKKD</sequence>
<evidence type="ECO:0000256" key="1">
    <source>
        <dbReference type="ARBA" id="ARBA00022512"/>
    </source>
</evidence>
<protein>
    <submittedName>
        <fullName evidence="7">Rib/alpha-like domain-containing protein</fullName>
    </submittedName>
</protein>
<evidence type="ECO:0000313" key="7">
    <source>
        <dbReference type="EMBL" id="MEY8663073.1"/>
    </source>
</evidence>
<keyword evidence="3" id="KW-0732">Signal</keyword>